<keyword evidence="4 7" id="KW-0067">ATP-binding</keyword>
<evidence type="ECO:0000256" key="3">
    <source>
        <dbReference type="ARBA" id="ARBA00022806"/>
    </source>
</evidence>
<dbReference type="Gene3D" id="3.40.50.300">
    <property type="entry name" value="P-loop containing nucleotide triphosphate hydrolases"/>
    <property type="match status" value="2"/>
</dbReference>
<dbReference type="InterPro" id="IPR050079">
    <property type="entry name" value="DEAD_box_RNA_helicase"/>
</dbReference>
<dbReference type="InterPro" id="IPR014014">
    <property type="entry name" value="RNA_helicase_DEAD_Q_motif"/>
</dbReference>
<feature type="domain" description="Helicase C-terminal" evidence="10">
    <location>
        <begin position="215"/>
        <end position="377"/>
    </location>
</feature>
<proteinExistence type="inferred from homology"/>
<evidence type="ECO:0000313" key="12">
    <source>
        <dbReference type="EMBL" id="GGO86737.1"/>
    </source>
</evidence>
<dbReference type="InterPro" id="IPR014001">
    <property type="entry name" value="Helicase_ATP-bd"/>
</dbReference>
<organism evidence="12 13">
    <name type="scientific">Marinobacterium nitratireducens</name>
    <dbReference type="NCBI Taxonomy" id="518897"/>
    <lineage>
        <taxon>Bacteria</taxon>
        <taxon>Pseudomonadati</taxon>
        <taxon>Pseudomonadota</taxon>
        <taxon>Gammaproteobacteria</taxon>
        <taxon>Oceanospirillales</taxon>
        <taxon>Oceanospirillaceae</taxon>
        <taxon>Marinobacterium</taxon>
    </lineage>
</organism>
<evidence type="ECO:0000256" key="6">
    <source>
        <dbReference type="PROSITE-ProRule" id="PRU00552"/>
    </source>
</evidence>
<dbReference type="InterPro" id="IPR000629">
    <property type="entry name" value="RNA-helicase_DEAD-box_CS"/>
</dbReference>
<keyword evidence="2 7" id="KW-0378">Hydrolase</keyword>
<evidence type="ECO:0000259" key="11">
    <source>
        <dbReference type="PROSITE" id="PS51195"/>
    </source>
</evidence>
<evidence type="ECO:0000259" key="9">
    <source>
        <dbReference type="PROSITE" id="PS51192"/>
    </source>
</evidence>
<feature type="domain" description="DEAD-box RNA helicase Q" evidence="11">
    <location>
        <begin position="2"/>
        <end position="30"/>
    </location>
</feature>
<dbReference type="Proteomes" id="UP000599578">
    <property type="component" value="Unassembled WGS sequence"/>
</dbReference>
<dbReference type="InterPro" id="IPR011545">
    <property type="entry name" value="DEAD/DEAH_box_helicase_dom"/>
</dbReference>
<evidence type="ECO:0000256" key="7">
    <source>
        <dbReference type="RuleBase" id="RU000492"/>
    </source>
</evidence>
<dbReference type="GO" id="GO:0005524">
    <property type="term" value="F:ATP binding"/>
    <property type="evidence" value="ECO:0007669"/>
    <property type="project" value="UniProtKB-KW"/>
</dbReference>
<dbReference type="PANTHER" id="PTHR47959">
    <property type="entry name" value="ATP-DEPENDENT RNA HELICASE RHLE-RELATED"/>
    <property type="match status" value="1"/>
</dbReference>
<feature type="short sequence motif" description="Q motif" evidence="6">
    <location>
        <begin position="2"/>
        <end position="30"/>
    </location>
</feature>
<keyword evidence="13" id="KW-1185">Reference proteome</keyword>
<dbReference type="GO" id="GO:0003676">
    <property type="term" value="F:nucleic acid binding"/>
    <property type="evidence" value="ECO:0007669"/>
    <property type="project" value="InterPro"/>
</dbReference>
<accession>A0A917ZNY0</accession>
<dbReference type="RefSeq" id="WP_188862226.1">
    <property type="nucleotide sequence ID" value="NZ_BMLT01000011.1"/>
</dbReference>
<evidence type="ECO:0000256" key="4">
    <source>
        <dbReference type="ARBA" id="ARBA00022840"/>
    </source>
</evidence>
<protein>
    <submittedName>
        <fullName evidence="12">ATP-dependent RNA helicase</fullName>
    </submittedName>
</protein>
<evidence type="ECO:0000256" key="8">
    <source>
        <dbReference type="SAM" id="MobiDB-lite"/>
    </source>
</evidence>
<dbReference type="InterPro" id="IPR001650">
    <property type="entry name" value="Helicase_C-like"/>
</dbReference>
<sequence length="430" mass="46506">MSSFDSLGLIEPLCQALAELGYRSPTAVQREAIPLILAGQDLVAEAQTGTGKTAAFALPLLQRLAGGSAAAPRALILVPTRELAQQVSQSLQAYGRYLVLRTQALFGGSRTEAQVRKLEHGADILVATPGRLLDLIGRDVVSLAQLQLLVLDEADRMLDLGFIADMKRICELRPQGCQTLLFSATLSGAIDSLTAELLKRPRWVRVDRRNSAAKTVQQVVYGVDQRDKADILSYLIQGGQWQQALVFTRTKKRADQVAAYLQDEGIDAAALHGDKPQAERQKVLNAFAGGRLRILVATDVAARGLHIESLPRVVNYDLPQVPEAYVHRIGRTGRAGGSGQAISLVAPDERRLLQAIESAIGRALPLKPVPFFGQDAGEDAALAQPARPKPRHRATKTAKPKPKPSPQAPADDTRSRAVRPSLLSGAKRRR</sequence>
<dbReference type="GO" id="GO:0003724">
    <property type="term" value="F:RNA helicase activity"/>
    <property type="evidence" value="ECO:0007669"/>
    <property type="project" value="InterPro"/>
</dbReference>
<dbReference type="GO" id="GO:0016787">
    <property type="term" value="F:hydrolase activity"/>
    <property type="evidence" value="ECO:0007669"/>
    <property type="project" value="UniProtKB-KW"/>
</dbReference>
<dbReference type="Pfam" id="PF00270">
    <property type="entry name" value="DEAD"/>
    <property type="match status" value="1"/>
</dbReference>
<reference evidence="12 13" key="1">
    <citation type="journal article" date="2014" name="Int. J. Syst. Evol. Microbiol.">
        <title>Complete genome sequence of Corynebacterium casei LMG S-19264T (=DSM 44701T), isolated from a smear-ripened cheese.</title>
        <authorList>
            <consortium name="US DOE Joint Genome Institute (JGI-PGF)"/>
            <person name="Walter F."/>
            <person name="Albersmeier A."/>
            <person name="Kalinowski J."/>
            <person name="Ruckert C."/>
        </authorList>
    </citation>
    <scope>NUCLEOTIDE SEQUENCE [LARGE SCALE GENOMIC DNA]</scope>
    <source>
        <strain evidence="12 13">CGMCC 1.7286</strain>
    </source>
</reference>
<dbReference type="CDD" id="cd18787">
    <property type="entry name" value="SF2_C_DEAD"/>
    <property type="match status" value="1"/>
</dbReference>
<dbReference type="AlphaFoldDB" id="A0A917ZNY0"/>
<evidence type="ECO:0000256" key="2">
    <source>
        <dbReference type="ARBA" id="ARBA00022801"/>
    </source>
</evidence>
<evidence type="ECO:0000256" key="5">
    <source>
        <dbReference type="ARBA" id="ARBA00038437"/>
    </source>
</evidence>
<dbReference type="InterPro" id="IPR044742">
    <property type="entry name" value="DEAD/DEAH_RhlB"/>
</dbReference>
<name>A0A917ZNY0_9GAMM</name>
<dbReference type="CDD" id="cd00268">
    <property type="entry name" value="DEADc"/>
    <property type="match status" value="1"/>
</dbReference>
<evidence type="ECO:0000256" key="1">
    <source>
        <dbReference type="ARBA" id="ARBA00022741"/>
    </source>
</evidence>
<keyword evidence="1 7" id="KW-0547">Nucleotide-binding</keyword>
<dbReference type="EMBL" id="BMLT01000011">
    <property type="protein sequence ID" value="GGO86737.1"/>
    <property type="molecule type" value="Genomic_DNA"/>
</dbReference>
<dbReference type="GO" id="GO:0005829">
    <property type="term" value="C:cytosol"/>
    <property type="evidence" value="ECO:0007669"/>
    <property type="project" value="TreeGrafter"/>
</dbReference>
<feature type="domain" description="Helicase ATP-binding" evidence="9">
    <location>
        <begin position="33"/>
        <end position="204"/>
    </location>
</feature>
<dbReference type="InterPro" id="IPR027417">
    <property type="entry name" value="P-loop_NTPase"/>
</dbReference>
<evidence type="ECO:0000259" key="10">
    <source>
        <dbReference type="PROSITE" id="PS51194"/>
    </source>
</evidence>
<dbReference type="PROSITE" id="PS00039">
    <property type="entry name" value="DEAD_ATP_HELICASE"/>
    <property type="match status" value="1"/>
</dbReference>
<dbReference type="PANTHER" id="PTHR47959:SF13">
    <property type="entry name" value="ATP-DEPENDENT RNA HELICASE RHLE"/>
    <property type="match status" value="1"/>
</dbReference>
<comment type="caution">
    <text evidence="12">The sequence shown here is derived from an EMBL/GenBank/DDBJ whole genome shotgun (WGS) entry which is preliminary data.</text>
</comment>
<feature type="compositionally biased region" description="Basic residues" evidence="8">
    <location>
        <begin position="388"/>
        <end position="402"/>
    </location>
</feature>
<gene>
    <name evidence="12" type="ORF">GCM10011348_38270</name>
</gene>
<dbReference type="Pfam" id="PF00271">
    <property type="entry name" value="Helicase_C"/>
    <property type="match status" value="1"/>
</dbReference>
<feature type="region of interest" description="Disordered" evidence="8">
    <location>
        <begin position="378"/>
        <end position="430"/>
    </location>
</feature>
<keyword evidence="3 7" id="KW-0347">Helicase</keyword>
<dbReference type="PROSITE" id="PS51192">
    <property type="entry name" value="HELICASE_ATP_BIND_1"/>
    <property type="match status" value="1"/>
</dbReference>
<dbReference type="PROSITE" id="PS51195">
    <property type="entry name" value="Q_MOTIF"/>
    <property type="match status" value="1"/>
</dbReference>
<dbReference type="SUPFAM" id="SSF52540">
    <property type="entry name" value="P-loop containing nucleoside triphosphate hydrolases"/>
    <property type="match status" value="1"/>
</dbReference>
<evidence type="ECO:0000313" key="13">
    <source>
        <dbReference type="Proteomes" id="UP000599578"/>
    </source>
</evidence>
<comment type="similarity">
    <text evidence="5 7">Belongs to the DEAD box helicase family.</text>
</comment>
<dbReference type="PROSITE" id="PS51194">
    <property type="entry name" value="HELICASE_CTER"/>
    <property type="match status" value="1"/>
</dbReference>
<dbReference type="SMART" id="SM00490">
    <property type="entry name" value="HELICc"/>
    <property type="match status" value="1"/>
</dbReference>
<dbReference type="SMART" id="SM00487">
    <property type="entry name" value="DEXDc"/>
    <property type="match status" value="1"/>
</dbReference>